<name>A0A4Y6GLL7_9ROSI</name>
<accession>A0A4Y6GLL7</accession>
<organism evidence="1">
    <name type="scientific">Aquilaria malaccensis</name>
    <dbReference type="NCBI Taxonomy" id="223753"/>
    <lineage>
        <taxon>Eukaryota</taxon>
        <taxon>Viridiplantae</taxon>
        <taxon>Streptophyta</taxon>
        <taxon>Embryophyta</taxon>
        <taxon>Tracheophyta</taxon>
        <taxon>Spermatophyta</taxon>
        <taxon>Magnoliopsida</taxon>
        <taxon>eudicotyledons</taxon>
        <taxon>Gunneridae</taxon>
        <taxon>Pentapetalae</taxon>
        <taxon>rosids</taxon>
        <taxon>malvids</taxon>
        <taxon>Malvales</taxon>
        <taxon>Thymelaeaceae</taxon>
        <taxon>Aquilaria</taxon>
    </lineage>
</organism>
<evidence type="ECO:0000313" key="1">
    <source>
        <dbReference type="EMBL" id="QDF43980.1"/>
    </source>
</evidence>
<protein>
    <submittedName>
        <fullName evidence="1">Uncharacterized protein</fullName>
    </submittedName>
</protein>
<dbReference type="AlphaFoldDB" id="A0A4Y6GLL7"/>
<proteinExistence type="evidence at transcript level"/>
<dbReference type="EMBL" id="MK751346">
    <property type="protein sequence ID" value="QDF43980.1"/>
    <property type="molecule type" value="mRNA"/>
</dbReference>
<reference evidence="1" key="1">
    <citation type="submission" date="2019-04" db="EMBL/GenBank/DDBJ databases">
        <authorList>
            <person name="Islam M.R."/>
            <person name="Banu S."/>
        </authorList>
    </citation>
    <scope>NUCLEOTIDE SEQUENCE</scope>
    <source>
        <strain evidence="1">TDF-45</strain>
    </source>
</reference>
<sequence length="40" mass="4970">MFLIIFEEFYMLLLNATRRQIYLVVCDFTKCLCKFWKITD</sequence>